<dbReference type="Pfam" id="PF00106">
    <property type="entry name" value="adh_short"/>
    <property type="match status" value="1"/>
</dbReference>
<proteinExistence type="inferred from homology"/>
<keyword evidence="2" id="KW-0560">Oxidoreductase</keyword>
<evidence type="ECO:0000313" key="3">
    <source>
        <dbReference type="EMBL" id="MDD0991320.1"/>
    </source>
</evidence>
<protein>
    <submittedName>
        <fullName evidence="3">SDR family NAD(P)-dependent oxidoreductase</fullName>
    </submittedName>
</protein>
<dbReference type="Proteomes" id="UP001148203">
    <property type="component" value="Unassembled WGS sequence"/>
</dbReference>
<comment type="caution">
    <text evidence="3">The sequence shown here is derived from an EMBL/GenBank/DDBJ whole genome shotgun (WGS) entry which is preliminary data.</text>
</comment>
<name>A0ABT5NT19_9PSED</name>
<comment type="similarity">
    <text evidence="1">Belongs to the short-chain dehydrogenases/reductases (SDR) family.</text>
</comment>
<reference evidence="3 4" key="1">
    <citation type="submission" date="2022-05" db="EMBL/GenBank/DDBJ databases">
        <title>Novel Pseudomonas spp. Isolated from a Rainbow Trout Aquaculture Facility.</title>
        <authorList>
            <person name="Testerman T."/>
            <person name="Graf J."/>
        </authorList>
    </citation>
    <scope>NUCLEOTIDE SEQUENCE [LARGE SCALE GENOMIC DNA]</scope>
    <source>
        <strain evidence="3 4">ID681</strain>
    </source>
</reference>
<dbReference type="InterPro" id="IPR002347">
    <property type="entry name" value="SDR_fam"/>
</dbReference>
<dbReference type="EMBL" id="JAMDGY010000027">
    <property type="protein sequence ID" value="MDD0991320.1"/>
    <property type="molecule type" value="Genomic_DNA"/>
</dbReference>
<dbReference type="PANTHER" id="PTHR44196">
    <property type="entry name" value="DEHYDROGENASE/REDUCTASE SDR FAMILY MEMBER 7B"/>
    <property type="match status" value="1"/>
</dbReference>
<evidence type="ECO:0000313" key="4">
    <source>
        <dbReference type="Proteomes" id="UP001148203"/>
    </source>
</evidence>
<dbReference type="InterPro" id="IPR036291">
    <property type="entry name" value="NAD(P)-bd_dom_sf"/>
</dbReference>
<evidence type="ECO:0000256" key="2">
    <source>
        <dbReference type="ARBA" id="ARBA00023002"/>
    </source>
</evidence>
<keyword evidence="4" id="KW-1185">Reference proteome</keyword>
<sequence length="215" mass="23151">MALQLLSRGCEVAISGRQLPNHDELAAQFPGQLLLLHENLSDAAQAASAQKTLLERWGTLDLLIINAGTCDYLNAAQVKTSLFQSMIESNIQASANSLNLAFALLQKGQAPCVLGVVSSYTAAQVYEPSQPATPENSLLQLFSEARGTLFAHGIDLILAAPQTQKRPVTPVLAMPQAWSAEDAAQSLLERLPQRPHNLVLETLAPNALWPLPRKA</sequence>
<dbReference type="SUPFAM" id="SSF51735">
    <property type="entry name" value="NAD(P)-binding Rossmann-fold domains"/>
    <property type="match status" value="1"/>
</dbReference>
<gene>
    <name evidence="3" type="ORF">M5G11_12300</name>
</gene>
<organism evidence="3 4">
    <name type="scientific">Pseudomonas fontis</name>
    <dbReference type="NCBI Taxonomy" id="2942633"/>
    <lineage>
        <taxon>Bacteria</taxon>
        <taxon>Pseudomonadati</taxon>
        <taxon>Pseudomonadota</taxon>
        <taxon>Gammaproteobacteria</taxon>
        <taxon>Pseudomonadales</taxon>
        <taxon>Pseudomonadaceae</taxon>
        <taxon>Pseudomonas</taxon>
    </lineage>
</organism>
<dbReference type="PANTHER" id="PTHR44196:SF1">
    <property type="entry name" value="DEHYDROGENASE_REDUCTASE SDR FAMILY MEMBER 7B"/>
    <property type="match status" value="1"/>
</dbReference>
<dbReference type="Gene3D" id="3.40.50.720">
    <property type="entry name" value="NAD(P)-binding Rossmann-like Domain"/>
    <property type="match status" value="1"/>
</dbReference>
<accession>A0ABT5NT19</accession>
<evidence type="ECO:0000256" key="1">
    <source>
        <dbReference type="ARBA" id="ARBA00006484"/>
    </source>
</evidence>